<sequence>MALRSRLTASRNRQVVPQEGMLPCGAFRLRAPRRGWERKVEWVVLPARRQPTREFGSPGKRGGGDLYVTVHVTD</sequence>
<comment type="caution">
    <text evidence="1">The sequence shown here is derived from an EMBL/GenBank/DDBJ whole genome shotgun (WGS) entry which is preliminary data.</text>
</comment>
<organism evidence="1 2">
    <name type="scientific">Streptomyces kronopolitis</name>
    <dbReference type="NCBI Taxonomy" id="1612435"/>
    <lineage>
        <taxon>Bacteria</taxon>
        <taxon>Bacillati</taxon>
        <taxon>Actinomycetota</taxon>
        <taxon>Actinomycetes</taxon>
        <taxon>Kitasatosporales</taxon>
        <taxon>Streptomycetaceae</taxon>
        <taxon>Streptomyces</taxon>
    </lineage>
</organism>
<keyword evidence="2" id="KW-1185">Reference proteome</keyword>
<evidence type="ECO:0000313" key="1">
    <source>
        <dbReference type="EMBL" id="GGN44915.1"/>
    </source>
</evidence>
<proteinExistence type="predicted"/>
<protein>
    <recommendedName>
        <fullName evidence="3">Transposase</fullName>
    </recommendedName>
</protein>
<name>A0ABQ2JCV6_9ACTN</name>
<evidence type="ECO:0000313" key="2">
    <source>
        <dbReference type="Proteomes" id="UP000600080"/>
    </source>
</evidence>
<dbReference type="Proteomes" id="UP000600080">
    <property type="component" value="Unassembled WGS sequence"/>
</dbReference>
<reference evidence="2" key="1">
    <citation type="journal article" date="2019" name="Int. J. Syst. Evol. Microbiol.">
        <title>The Global Catalogue of Microorganisms (GCM) 10K type strain sequencing project: providing services to taxonomists for standard genome sequencing and annotation.</title>
        <authorList>
            <consortium name="The Broad Institute Genomics Platform"/>
            <consortium name="The Broad Institute Genome Sequencing Center for Infectious Disease"/>
            <person name="Wu L."/>
            <person name="Ma J."/>
        </authorList>
    </citation>
    <scope>NUCLEOTIDE SEQUENCE [LARGE SCALE GENOMIC DNA]</scope>
    <source>
        <strain evidence="2">CGMCC 4.7323</strain>
    </source>
</reference>
<evidence type="ECO:0008006" key="3">
    <source>
        <dbReference type="Google" id="ProtNLM"/>
    </source>
</evidence>
<accession>A0ABQ2JCV6</accession>
<dbReference type="EMBL" id="BMND01000009">
    <property type="protein sequence ID" value="GGN44915.1"/>
    <property type="molecule type" value="Genomic_DNA"/>
</dbReference>
<gene>
    <name evidence="1" type="ORF">GCM10012285_28050</name>
</gene>